<dbReference type="EMBL" id="VSWD01000013">
    <property type="protein sequence ID" value="KAK3085099.1"/>
    <property type="molecule type" value="Genomic_DNA"/>
</dbReference>
<evidence type="ECO:0000313" key="11">
    <source>
        <dbReference type="Proteomes" id="UP001186944"/>
    </source>
</evidence>
<proteinExistence type="inferred from homology"/>
<keyword evidence="8" id="KW-1133">Transmembrane helix</keyword>
<keyword evidence="5" id="KW-0687">Ribonucleoprotein</keyword>
<feature type="compositionally biased region" description="Basic and acidic residues" evidence="7">
    <location>
        <begin position="282"/>
        <end position="292"/>
    </location>
</feature>
<feature type="transmembrane region" description="Helical" evidence="8">
    <location>
        <begin position="418"/>
        <end position="442"/>
    </location>
</feature>
<comment type="similarity">
    <text evidence="2">Belongs to the mitochondrion-specific ribosomal protein mS23 family.</text>
</comment>
<evidence type="ECO:0000256" key="7">
    <source>
        <dbReference type="SAM" id="MobiDB-lite"/>
    </source>
</evidence>
<dbReference type="PANTHER" id="PTHR15925:SF2">
    <property type="entry name" value="SMALL RIBOSOMAL SUBUNIT PROTEIN MS23"/>
    <property type="match status" value="1"/>
</dbReference>
<dbReference type="Gene3D" id="3.30.70.330">
    <property type="match status" value="1"/>
</dbReference>
<dbReference type="Proteomes" id="UP001186944">
    <property type="component" value="Unassembled WGS sequence"/>
</dbReference>
<accession>A0AA88XGW8</accession>
<dbReference type="InterPro" id="IPR059242">
    <property type="entry name" value="mS23_dom"/>
</dbReference>
<dbReference type="GO" id="GO:0005739">
    <property type="term" value="C:mitochondrion"/>
    <property type="evidence" value="ECO:0007669"/>
    <property type="project" value="InterPro"/>
</dbReference>
<organism evidence="10 11">
    <name type="scientific">Pinctada imbricata</name>
    <name type="common">Atlantic pearl-oyster</name>
    <name type="synonym">Pinctada martensii</name>
    <dbReference type="NCBI Taxonomy" id="66713"/>
    <lineage>
        <taxon>Eukaryota</taxon>
        <taxon>Metazoa</taxon>
        <taxon>Spiralia</taxon>
        <taxon>Lophotrochozoa</taxon>
        <taxon>Mollusca</taxon>
        <taxon>Bivalvia</taxon>
        <taxon>Autobranchia</taxon>
        <taxon>Pteriomorphia</taxon>
        <taxon>Pterioida</taxon>
        <taxon>Pterioidea</taxon>
        <taxon>Pteriidae</taxon>
        <taxon>Pinctada</taxon>
    </lineage>
</organism>
<evidence type="ECO:0000313" key="10">
    <source>
        <dbReference type="EMBL" id="KAK3085099.1"/>
    </source>
</evidence>
<dbReference type="AlphaFoldDB" id="A0AA88XGW8"/>
<evidence type="ECO:0000256" key="8">
    <source>
        <dbReference type="SAM" id="Phobius"/>
    </source>
</evidence>
<keyword evidence="4" id="KW-0496">Mitochondrion</keyword>
<keyword evidence="8" id="KW-0812">Transmembrane</keyword>
<reference evidence="10" key="1">
    <citation type="submission" date="2019-08" db="EMBL/GenBank/DDBJ databases">
        <title>The improved chromosome-level genome for the pearl oyster Pinctada fucata martensii using PacBio sequencing and Hi-C.</title>
        <authorList>
            <person name="Zheng Z."/>
        </authorList>
    </citation>
    <scope>NUCLEOTIDE SEQUENCE</scope>
    <source>
        <strain evidence="10">ZZ-2019</strain>
        <tissue evidence="10">Adductor muscle</tissue>
    </source>
</reference>
<dbReference type="SUPFAM" id="SSF54928">
    <property type="entry name" value="RNA-binding domain, RBD"/>
    <property type="match status" value="1"/>
</dbReference>
<dbReference type="GO" id="GO:0003735">
    <property type="term" value="F:structural constituent of ribosome"/>
    <property type="evidence" value="ECO:0007669"/>
    <property type="project" value="InterPro"/>
</dbReference>
<feature type="transmembrane region" description="Helical" evidence="8">
    <location>
        <begin position="454"/>
        <end position="487"/>
    </location>
</feature>
<feature type="domain" description="RRM" evidence="9">
    <location>
        <begin position="149"/>
        <end position="218"/>
    </location>
</feature>
<dbReference type="PANTHER" id="PTHR15925">
    <property type="entry name" value="MITOCHONDRIAL RIBOSOMAL PROTEIN S23"/>
    <property type="match status" value="1"/>
</dbReference>
<evidence type="ECO:0000256" key="1">
    <source>
        <dbReference type="ARBA" id="ARBA00004173"/>
    </source>
</evidence>
<comment type="caution">
    <text evidence="10">The sequence shown here is derived from an EMBL/GenBank/DDBJ whole genome shotgun (WGS) entry which is preliminary data.</text>
</comment>
<dbReference type="GO" id="GO:0003723">
    <property type="term" value="F:RNA binding"/>
    <property type="evidence" value="ECO:0007669"/>
    <property type="project" value="InterPro"/>
</dbReference>
<name>A0AA88XGW8_PINIB</name>
<evidence type="ECO:0000256" key="5">
    <source>
        <dbReference type="ARBA" id="ARBA00023274"/>
    </source>
</evidence>
<dbReference type="GO" id="GO:0006412">
    <property type="term" value="P:translation"/>
    <property type="evidence" value="ECO:0007669"/>
    <property type="project" value="InterPro"/>
</dbReference>
<feature type="region of interest" description="Disordered" evidence="7">
    <location>
        <begin position="264"/>
        <end position="292"/>
    </location>
</feature>
<evidence type="ECO:0000256" key="6">
    <source>
        <dbReference type="ARBA" id="ARBA00035137"/>
    </source>
</evidence>
<evidence type="ECO:0000256" key="3">
    <source>
        <dbReference type="ARBA" id="ARBA00022980"/>
    </source>
</evidence>
<dbReference type="InterPro" id="IPR000504">
    <property type="entry name" value="RRM_dom"/>
</dbReference>
<evidence type="ECO:0000259" key="9">
    <source>
        <dbReference type="SMART" id="SM00360"/>
    </source>
</evidence>
<dbReference type="GO" id="GO:0005840">
    <property type="term" value="C:ribosome"/>
    <property type="evidence" value="ECO:0007669"/>
    <property type="project" value="InterPro"/>
</dbReference>
<dbReference type="Pfam" id="PF10484">
    <property type="entry name" value="MRP-S23"/>
    <property type="match status" value="1"/>
</dbReference>
<dbReference type="InterPro" id="IPR012677">
    <property type="entry name" value="Nucleotide-bd_a/b_plait_sf"/>
</dbReference>
<gene>
    <name evidence="10" type="ORF">FSP39_024212</name>
</gene>
<keyword evidence="3" id="KW-0689">Ribosomal protein</keyword>
<dbReference type="InterPro" id="IPR023611">
    <property type="entry name" value="mS23_dom_met"/>
</dbReference>
<dbReference type="InterPro" id="IPR035979">
    <property type="entry name" value="RBD_domain_sf"/>
</dbReference>
<dbReference type="CDD" id="cd23701">
    <property type="entry name" value="At1g26750"/>
    <property type="match status" value="1"/>
</dbReference>
<keyword evidence="11" id="KW-1185">Reference proteome</keyword>
<comment type="subcellular location">
    <subcellularLocation>
        <location evidence="1">Mitochondrion</location>
    </subcellularLocation>
</comment>
<feature type="compositionally biased region" description="Acidic residues" evidence="7">
    <location>
        <begin position="264"/>
        <end position="281"/>
    </location>
</feature>
<dbReference type="InterPro" id="IPR019520">
    <property type="entry name" value="Ribosomal_mS23_met"/>
</dbReference>
<protein>
    <recommendedName>
        <fullName evidence="6">Small ribosomal subunit protein mS23</fullName>
    </recommendedName>
</protein>
<keyword evidence="8" id="KW-0472">Membrane</keyword>
<evidence type="ECO:0000256" key="4">
    <source>
        <dbReference type="ARBA" id="ARBA00023128"/>
    </source>
</evidence>
<evidence type="ECO:0000256" key="2">
    <source>
        <dbReference type="ARBA" id="ARBA00009864"/>
    </source>
</evidence>
<dbReference type="SMART" id="SM00360">
    <property type="entry name" value="RRM"/>
    <property type="match status" value="1"/>
</dbReference>
<dbReference type="CDD" id="cd00590">
    <property type="entry name" value="RRM_SF"/>
    <property type="match status" value="1"/>
</dbReference>
<sequence length="488" mass="54532">MGSRVHATGTVFSRVQGLIRSGVIKPEEKPVWYNVWKAFPPRDPPMARRSAPDSVVPEILYPEDLVRAKYYKRYNEMMNDLDIRHKYREAIDLCSEENSRSQRFIEEYITTHKAEGIVDFEDFFLQFLEKEQASITELYNSPALKAERTLYVSGLPSNTSMYVLQKAFTKYGKIEDIRRQIGDEKLTNVGIVFEDAAIIDSILEEKEIQILDTTVNVMRYSELKNDSAVVIDDITVMDSNWLKNYKHPTIEQMFGEFKTKKDDIDDTMDDNVDDGSSVDDPDVTRQKENRETKPPIVPILRKHVHEVSVMSNGWPPSPESDFCRSLQMTWTASPRKLGSMSYDKTALSRLETKGLRLMGGGVIVGGVVVVVGGGGGVVGVCGGDDDDDDDDDDGGGGGGGRAVGGVVVVGCCCCSCCWWWCCCCCWLLLLLVVVVVMMIMMMMMMIMMVVVVVVVALLVVLLVVVVVLVVVGGVVVVVGCCCCWLWWW</sequence>